<dbReference type="RefSeq" id="WP_078929734.1">
    <property type="nucleotide sequence ID" value="NZ_CAMCOW010000042.1"/>
</dbReference>
<dbReference type="AlphaFoldDB" id="A0A1T4KBJ5"/>
<organism evidence="1 2">
    <name type="scientific">Treponema berlinense</name>
    <dbReference type="NCBI Taxonomy" id="225004"/>
    <lineage>
        <taxon>Bacteria</taxon>
        <taxon>Pseudomonadati</taxon>
        <taxon>Spirochaetota</taxon>
        <taxon>Spirochaetia</taxon>
        <taxon>Spirochaetales</taxon>
        <taxon>Treponemataceae</taxon>
        <taxon>Treponema</taxon>
    </lineage>
</organism>
<dbReference type="STRING" id="225004.SAMN02745152_00072"/>
<evidence type="ECO:0000313" key="1">
    <source>
        <dbReference type="EMBL" id="SJZ39747.1"/>
    </source>
</evidence>
<proteinExistence type="predicted"/>
<accession>A0A1T4KBJ5</accession>
<dbReference type="Proteomes" id="UP000190395">
    <property type="component" value="Unassembled WGS sequence"/>
</dbReference>
<dbReference type="GeneID" id="303366352"/>
<sequence>MEQALKMQLLEILKKQSSLLDEILVAQKNVHECVVKRVWLELENGLEKMRGLSDEFAELDGCREKLSSEVNFNSEKEIAGLVREVKAKLLKSKIENKILNEYIFNTRKFLKGIFEEVLPERRNTVYSHYGKIVKPELHNVVIDQIV</sequence>
<protein>
    <recommendedName>
        <fullName evidence="3">FlgN protein</fullName>
    </recommendedName>
</protein>
<gene>
    <name evidence="1" type="ORF">SAMN02745152_00072</name>
</gene>
<name>A0A1T4KBJ5_9SPIR</name>
<dbReference type="EMBL" id="FUXC01000001">
    <property type="protein sequence ID" value="SJZ39747.1"/>
    <property type="molecule type" value="Genomic_DNA"/>
</dbReference>
<evidence type="ECO:0000313" key="2">
    <source>
        <dbReference type="Proteomes" id="UP000190395"/>
    </source>
</evidence>
<dbReference type="OrthoDB" id="360957at2"/>
<keyword evidence="2" id="KW-1185">Reference proteome</keyword>
<reference evidence="1 2" key="1">
    <citation type="submission" date="2017-02" db="EMBL/GenBank/DDBJ databases">
        <authorList>
            <person name="Peterson S.W."/>
        </authorList>
    </citation>
    <scope>NUCLEOTIDE SEQUENCE [LARGE SCALE GENOMIC DNA]</scope>
    <source>
        <strain evidence="1 2">ATCC BAA-909</strain>
    </source>
</reference>
<evidence type="ECO:0008006" key="3">
    <source>
        <dbReference type="Google" id="ProtNLM"/>
    </source>
</evidence>